<dbReference type="InterPro" id="IPR012295">
    <property type="entry name" value="TBP_dom_sf"/>
</dbReference>
<gene>
    <name evidence="4" type="ORF">BSAL_61830</name>
</gene>
<dbReference type="OMA" id="MDENDFF"/>
<dbReference type="VEuPathDB" id="TriTrypDB:BSAL_61830"/>
<evidence type="ECO:0000256" key="3">
    <source>
        <dbReference type="ARBA" id="ARBA00023163"/>
    </source>
</evidence>
<sequence>MEDDFDQPDDDFNFFEQDEDVELIDAHDGENQTAFQRRAEDSEVDAPQKIENVSELFPNAPPNLFPVVVGCVGQAQLSVGIDLRKLSCGARNVEFVPSKTSTATMRLHEPSCVCLVRNSGSISVVGAVSAGAAKQAVELCARIIRKVLNDPRIDSFRFRVRSVLTRFSLGHPIRLNNLQDEFSKVCAYEPESFCGCIVKLAGTSAFPWAVTCNVFASGKVTMMGARSDREVAAAFYTLLPMLAKHTK</sequence>
<dbReference type="AlphaFoldDB" id="A0A0S4IM21"/>
<keyword evidence="3" id="KW-0804">Transcription</keyword>
<dbReference type="GO" id="GO:0003677">
    <property type="term" value="F:DNA binding"/>
    <property type="evidence" value="ECO:0007669"/>
    <property type="project" value="UniProtKB-KW"/>
</dbReference>
<dbReference type="PRINTS" id="PR00686">
    <property type="entry name" value="TIFACTORIID"/>
</dbReference>
<evidence type="ECO:0000256" key="1">
    <source>
        <dbReference type="ARBA" id="ARBA00005560"/>
    </source>
</evidence>
<protein>
    <submittedName>
        <fullName evidence="4">TATA-binding protein, putative</fullName>
    </submittedName>
</protein>
<evidence type="ECO:0000313" key="5">
    <source>
        <dbReference type="Proteomes" id="UP000051952"/>
    </source>
</evidence>
<proteinExistence type="inferred from homology"/>
<dbReference type="Proteomes" id="UP000051952">
    <property type="component" value="Unassembled WGS sequence"/>
</dbReference>
<comment type="similarity">
    <text evidence="1">Belongs to the TBP family.</text>
</comment>
<keyword evidence="2" id="KW-0238">DNA-binding</keyword>
<dbReference type="EMBL" id="CYKH01000307">
    <property type="protein sequence ID" value="CUF36340.1"/>
    <property type="molecule type" value="Genomic_DNA"/>
</dbReference>
<dbReference type="SUPFAM" id="SSF55945">
    <property type="entry name" value="TATA-box binding protein-like"/>
    <property type="match status" value="2"/>
</dbReference>
<keyword evidence="5" id="KW-1185">Reference proteome</keyword>
<dbReference type="Pfam" id="PF00352">
    <property type="entry name" value="TBP"/>
    <property type="match status" value="2"/>
</dbReference>
<evidence type="ECO:0000313" key="4">
    <source>
        <dbReference type="EMBL" id="CUF36340.1"/>
    </source>
</evidence>
<dbReference type="OrthoDB" id="2127950at2759"/>
<dbReference type="PANTHER" id="PTHR10126">
    <property type="entry name" value="TATA-BOX BINDING PROTEIN"/>
    <property type="match status" value="1"/>
</dbReference>
<reference evidence="5" key="1">
    <citation type="submission" date="2015-09" db="EMBL/GenBank/DDBJ databases">
        <authorList>
            <consortium name="Pathogen Informatics"/>
        </authorList>
    </citation>
    <scope>NUCLEOTIDE SEQUENCE [LARGE SCALE GENOMIC DNA]</scope>
    <source>
        <strain evidence="5">Lake Konstanz</strain>
    </source>
</reference>
<dbReference type="Gene3D" id="3.30.310.10">
    <property type="entry name" value="TATA-Binding Protein"/>
    <property type="match status" value="2"/>
</dbReference>
<name>A0A0S4IM21_BODSA</name>
<evidence type="ECO:0000256" key="2">
    <source>
        <dbReference type="ARBA" id="ARBA00023125"/>
    </source>
</evidence>
<organism evidence="4 5">
    <name type="scientific">Bodo saltans</name>
    <name type="common">Flagellated protozoan</name>
    <dbReference type="NCBI Taxonomy" id="75058"/>
    <lineage>
        <taxon>Eukaryota</taxon>
        <taxon>Discoba</taxon>
        <taxon>Euglenozoa</taxon>
        <taxon>Kinetoplastea</taxon>
        <taxon>Metakinetoplastina</taxon>
        <taxon>Eubodonida</taxon>
        <taxon>Bodonidae</taxon>
        <taxon>Bodo</taxon>
    </lineage>
</organism>
<accession>A0A0S4IM21</accession>
<dbReference type="InterPro" id="IPR000814">
    <property type="entry name" value="TBP"/>
</dbReference>
<dbReference type="GO" id="GO:0006352">
    <property type="term" value="P:DNA-templated transcription initiation"/>
    <property type="evidence" value="ECO:0007669"/>
    <property type="project" value="InterPro"/>
</dbReference>